<dbReference type="PROSITE" id="PS50109">
    <property type="entry name" value="HIS_KIN"/>
    <property type="match status" value="1"/>
</dbReference>
<feature type="domain" description="Histidine kinase" evidence="2">
    <location>
        <begin position="390"/>
        <end position="447"/>
    </location>
</feature>
<accession>A0A397UVJ1</accession>
<dbReference type="InterPro" id="IPR005467">
    <property type="entry name" value="His_kinase_dom"/>
</dbReference>
<dbReference type="InterPro" id="IPR003594">
    <property type="entry name" value="HATPase_dom"/>
</dbReference>
<organism evidence="3 4">
    <name type="scientific">Gigaspora rosea</name>
    <dbReference type="NCBI Taxonomy" id="44941"/>
    <lineage>
        <taxon>Eukaryota</taxon>
        <taxon>Fungi</taxon>
        <taxon>Fungi incertae sedis</taxon>
        <taxon>Mucoromycota</taxon>
        <taxon>Glomeromycotina</taxon>
        <taxon>Glomeromycetes</taxon>
        <taxon>Diversisporales</taxon>
        <taxon>Gigasporaceae</taxon>
        <taxon>Gigaspora</taxon>
    </lineage>
</organism>
<dbReference type="InterPro" id="IPR036890">
    <property type="entry name" value="HATPase_C_sf"/>
</dbReference>
<comment type="caution">
    <text evidence="3">The sequence shown here is derived from an EMBL/GenBank/DDBJ whole genome shotgun (WGS) entry which is preliminary data.</text>
</comment>
<proteinExistence type="predicted"/>
<dbReference type="Pfam" id="PF02518">
    <property type="entry name" value="HATPase_c"/>
    <property type="match status" value="1"/>
</dbReference>
<dbReference type="PANTHER" id="PTHR43547">
    <property type="entry name" value="TWO-COMPONENT HISTIDINE KINASE"/>
    <property type="match status" value="1"/>
</dbReference>
<keyword evidence="4" id="KW-1185">Reference proteome</keyword>
<dbReference type="CDD" id="cd00075">
    <property type="entry name" value="HATPase"/>
    <property type="match status" value="1"/>
</dbReference>
<dbReference type="OrthoDB" id="5378913at2759"/>
<evidence type="ECO:0000256" key="1">
    <source>
        <dbReference type="ARBA" id="ARBA00022553"/>
    </source>
</evidence>
<dbReference type="EMBL" id="QKWP01000848">
    <property type="protein sequence ID" value="RIB14264.1"/>
    <property type="molecule type" value="Genomic_DNA"/>
</dbReference>
<dbReference type="PRINTS" id="PR00344">
    <property type="entry name" value="BCTRLSENSOR"/>
</dbReference>
<sequence length="553" mass="62783">MKQTSMTSNSIIHGIPAYIEPQCLIERGYKHDKTSDIYSFGKSFGKFQTYNVTLSNSPKPSFKYTPNVKKCRTVVGSSAKETISTPQIMFQQSKVQEITQKVLNTRRLKILNDFGRKMPVLEKACCITTEVLSNKDIPYALIYFVEPRTSVGSKSMIARLVSTTFDDDDKKECQFPGYFPGTPKIIDLSKDVDKRWKTCKVLLKDGSQAVLLLANSLCGNQELSAILICGINRLCTLDEKYLVVNQMNTCLLQGKTREEEKKMAKILADLNFQKVSFFQGISHELKLPLTLMLSPLEDVINKSTRCANNVVSSNSNIVEYTQELASDFKNIAKKLGLVYNIGIPSPEEFNKAAGDKIYLDHDMYETILYNLCKFNALKHTWNDTLPFAYILITDTGDGIPEAVLPNIFRRFYRVESQGSRSHEGTGIGLALVKELITRYGGDITVTSVINQERRLNAAENQSRDDKELYINRQLYLEWSNDSISDDIMDQVSTEDQMLINNQNMNINILDQVSTKDQMSIDNQNLNVNIVNTSEKWQILFVEDNNDMRHLDTI</sequence>
<gene>
    <name evidence="3" type="ORF">C2G38_2195644</name>
</gene>
<evidence type="ECO:0000313" key="4">
    <source>
        <dbReference type="Proteomes" id="UP000266673"/>
    </source>
</evidence>
<dbReference type="Proteomes" id="UP000266673">
    <property type="component" value="Unassembled WGS sequence"/>
</dbReference>
<dbReference type="SUPFAM" id="SSF55874">
    <property type="entry name" value="ATPase domain of HSP90 chaperone/DNA topoisomerase II/histidine kinase"/>
    <property type="match status" value="1"/>
</dbReference>
<dbReference type="Gene3D" id="3.30.565.10">
    <property type="entry name" value="Histidine kinase-like ATPase, C-terminal domain"/>
    <property type="match status" value="1"/>
</dbReference>
<dbReference type="AlphaFoldDB" id="A0A397UVJ1"/>
<dbReference type="InterPro" id="IPR004358">
    <property type="entry name" value="Sig_transdc_His_kin-like_C"/>
</dbReference>
<protein>
    <recommendedName>
        <fullName evidence="2">Histidine kinase domain-containing protein</fullName>
    </recommendedName>
</protein>
<name>A0A397UVJ1_9GLOM</name>
<keyword evidence="1" id="KW-0597">Phosphoprotein</keyword>
<evidence type="ECO:0000313" key="3">
    <source>
        <dbReference type="EMBL" id="RIB14264.1"/>
    </source>
</evidence>
<reference evidence="3 4" key="1">
    <citation type="submission" date="2018-06" db="EMBL/GenBank/DDBJ databases">
        <title>Comparative genomics reveals the genomic features of Rhizophagus irregularis, R. cerebriforme, R. diaphanum and Gigaspora rosea, and their symbiotic lifestyle signature.</title>
        <authorList>
            <person name="Morin E."/>
            <person name="San Clemente H."/>
            <person name="Chen E.C.H."/>
            <person name="De La Providencia I."/>
            <person name="Hainaut M."/>
            <person name="Kuo A."/>
            <person name="Kohler A."/>
            <person name="Murat C."/>
            <person name="Tang N."/>
            <person name="Roy S."/>
            <person name="Loubradou J."/>
            <person name="Henrissat B."/>
            <person name="Grigoriev I.V."/>
            <person name="Corradi N."/>
            <person name="Roux C."/>
            <person name="Martin F.M."/>
        </authorList>
    </citation>
    <scope>NUCLEOTIDE SEQUENCE [LARGE SCALE GENOMIC DNA]</scope>
    <source>
        <strain evidence="3 4">DAOM 194757</strain>
    </source>
</reference>
<dbReference type="GO" id="GO:0000155">
    <property type="term" value="F:phosphorelay sensor kinase activity"/>
    <property type="evidence" value="ECO:0007669"/>
    <property type="project" value="TreeGrafter"/>
</dbReference>
<evidence type="ECO:0000259" key="2">
    <source>
        <dbReference type="PROSITE" id="PS50109"/>
    </source>
</evidence>
<dbReference type="PANTHER" id="PTHR43547:SF2">
    <property type="entry name" value="HYBRID SIGNAL TRANSDUCTION HISTIDINE KINASE C"/>
    <property type="match status" value="1"/>
</dbReference>
<dbReference type="SMART" id="SM00387">
    <property type="entry name" value="HATPase_c"/>
    <property type="match status" value="1"/>
</dbReference>
<dbReference type="STRING" id="44941.A0A397UVJ1"/>